<evidence type="ECO:0000256" key="2">
    <source>
        <dbReference type="SAM" id="Phobius"/>
    </source>
</evidence>
<feature type="compositionally biased region" description="Basic and acidic residues" evidence="1">
    <location>
        <begin position="114"/>
        <end position="134"/>
    </location>
</feature>
<feature type="transmembrane region" description="Helical" evidence="2">
    <location>
        <begin position="408"/>
        <end position="429"/>
    </location>
</feature>
<dbReference type="OrthoDB" id="10267802at2759"/>
<reference evidence="3" key="1">
    <citation type="submission" date="2020-08" db="EMBL/GenBank/DDBJ databases">
        <title>Multicomponent nature underlies the extraordinary mechanical properties of spider dragline silk.</title>
        <authorList>
            <person name="Kono N."/>
            <person name="Nakamura H."/>
            <person name="Mori M."/>
            <person name="Yoshida Y."/>
            <person name="Ohtoshi R."/>
            <person name="Malay A.D."/>
            <person name="Moran D.A.P."/>
            <person name="Tomita M."/>
            <person name="Numata K."/>
            <person name="Arakawa K."/>
        </authorList>
    </citation>
    <scope>NUCLEOTIDE SEQUENCE</scope>
</reference>
<feature type="region of interest" description="Disordered" evidence="1">
    <location>
        <begin position="105"/>
        <end position="134"/>
    </location>
</feature>
<evidence type="ECO:0000313" key="4">
    <source>
        <dbReference type="Proteomes" id="UP000887013"/>
    </source>
</evidence>
<accession>A0A8X6PT87</accession>
<keyword evidence="2" id="KW-0812">Transmembrane</keyword>
<gene>
    <name evidence="3" type="ORF">NPIL_188721</name>
</gene>
<comment type="caution">
    <text evidence="3">The sequence shown here is derived from an EMBL/GenBank/DDBJ whole genome shotgun (WGS) entry which is preliminary data.</text>
</comment>
<name>A0A8X6PT87_NEPPI</name>
<protein>
    <submittedName>
        <fullName evidence="3">Uncharacterized protein</fullName>
    </submittedName>
</protein>
<dbReference type="Proteomes" id="UP000887013">
    <property type="component" value="Unassembled WGS sequence"/>
</dbReference>
<sequence>MVARRMTSTSLSLAAADGLWASAVFFHQSPSIQSSTLPEDRTTSTLSDDLKNNKTSYVDQKEEKQNNDLGKQIEEFFKSYKDLDIVNSAKSDSLELNRAKTSLENKSPNTILPEQEKTKVDSEKGPGNENHVFDFKSPEMYSKIKDSNKINDAKVNQSDLKLKASKFSSDVSKHAMKENIDKNDADDLHSLDLLIAQLTNDESSNEARNSVTEFDIKRDENLSAEQFAPDIQNILLGVNESSPGNVLTEQFSEDIIPFDSAAYDNLSELWNATPENDLSNDHTTESSAFSDFVLKTNHYSGLDVAEQKAVVGQEAEMNERNLKDLSICENSNCSNLFSNVPGNDAIIKNKGSRITAGNFSENDENNRPERSGEINAFEYLENIQFNLKEVYHIIITDKNVRAALLNSLILYIPVLICDVLLWMVIMKLVRHIRRQIVRRHAISSERLDEHQIQLSALKSSKPKFFVKSSRIGNDSDEDYCDSSTEFLQVDRQIKEWYPPG</sequence>
<evidence type="ECO:0000256" key="1">
    <source>
        <dbReference type="SAM" id="MobiDB-lite"/>
    </source>
</evidence>
<keyword evidence="2" id="KW-1133">Transmembrane helix</keyword>
<dbReference type="AlphaFoldDB" id="A0A8X6PT87"/>
<dbReference type="EMBL" id="BMAW01022874">
    <property type="protein sequence ID" value="GFT80121.1"/>
    <property type="molecule type" value="Genomic_DNA"/>
</dbReference>
<evidence type="ECO:0000313" key="3">
    <source>
        <dbReference type="EMBL" id="GFT80121.1"/>
    </source>
</evidence>
<organism evidence="3 4">
    <name type="scientific">Nephila pilipes</name>
    <name type="common">Giant wood spider</name>
    <name type="synonym">Nephila maculata</name>
    <dbReference type="NCBI Taxonomy" id="299642"/>
    <lineage>
        <taxon>Eukaryota</taxon>
        <taxon>Metazoa</taxon>
        <taxon>Ecdysozoa</taxon>
        <taxon>Arthropoda</taxon>
        <taxon>Chelicerata</taxon>
        <taxon>Arachnida</taxon>
        <taxon>Araneae</taxon>
        <taxon>Araneomorphae</taxon>
        <taxon>Entelegynae</taxon>
        <taxon>Araneoidea</taxon>
        <taxon>Nephilidae</taxon>
        <taxon>Nephila</taxon>
    </lineage>
</organism>
<feature type="region of interest" description="Disordered" evidence="1">
    <location>
        <begin position="32"/>
        <end position="53"/>
    </location>
</feature>
<feature type="compositionally biased region" description="Basic and acidic residues" evidence="1">
    <location>
        <begin position="38"/>
        <end position="52"/>
    </location>
</feature>
<keyword evidence="4" id="KW-1185">Reference proteome</keyword>
<proteinExistence type="predicted"/>
<keyword evidence="2" id="KW-0472">Membrane</keyword>